<feature type="region of interest" description="Disordered" evidence="1">
    <location>
        <begin position="46"/>
        <end position="77"/>
    </location>
</feature>
<evidence type="ECO:0000313" key="3">
    <source>
        <dbReference type="Proteomes" id="UP000266861"/>
    </source>
</evidence>
<protein>
    <submittedName>
        <fullName evidence="2">Uncharacterized protein</fullName>
    </submittedName>
</protein>
<reference evidence="2 3" key="1">
    <citation type="submission" date="2018-08" db="EMBL/GenBank/DDBJ databases">
        <title>Genome and evolution of the arbuscular mycorrhizal fungus Diversispora epigaea (formerly Glomus versiforme) and its bacterial endosymbionts.</title>
        <authorList>
            <person name="Sun X."/>
            <person name="Fei Z."/>
            <person name="Harrison M."/>
        </authorList>
    </citation>
    <scope>NUCLEOTIDE SEQUENCE [LARGE SCALE GENOMIC DNA]</scope>
    <source>
        <strain evidence="2 3">IT104</strain>
    </source>
</reference>
<keyword evidence="3" id="KW-1185">Reference proteome</keyword>
<proteinExistence type="predicted"/>
<evidence type="ECO:0000313" key="2">
    <source>
        <dbReference type="EMBL" id="RHZ83538.1"/>
    </source>
</evidence>
<evidence type="ECO:0000256" key="1">
    <source>
        <dbReference type="SAM" id="MobiDB-lite"/>
    </source>
</evidence>
<dbReference type="EMBL" id="PQFF01000087">
    <property type="protein sequence ID" value="RHZ83538.1"/>
    <property type="molecule type" value="Genomic_DNA"/>
</dbReference>
<comment type="caution">
    <text evidence="2">The sequence shown here is derived from an EMBL/GenBank/DDBJ whole genome shotgun (WGS) entry which is preliminary data.</text>
</comment>
<organism evidence="2 3">
    <name type="scientific">Diversispora epigaea</name>
    <dbReference type="NCBI Taxonomy" id="1348612"/>
    <lineage>
        <taxon>Eukaryota</taxon>
        <taxon>Fungi</taxon>
        <taxon>Fungi incertae sedis</taxon>
        <taxon>Mucoromycota</taxon>
        <taxon>Glomeromycotina</taxon>
        <taxon>Glomeromycetes</taxon>
        <taxon>Diversisporales</taxon>
        <taxon>Diversisporaceae</taxon>
        <taxon>Diversispora</taxon>
    </lineage>
</organism>
<gene>
    <name evidence="2" type="ORF">Glove_91g7</name>
</gene>
<feature type="compositionally biased region" description="Low complexity" evidence="1">
    <location>
        <begin position="50"/>
        <end position="69"/>
    </location>
</feature>
<accession>A0A397J9T2</accession>
<name>A0A397J9T2_9GLOM</name>
<dbReference type="AlphaFoldDB" id="A0A397J9T2"/>
<dbReference type="Proteomes" id="UP000266861">
    <property type="component" value="Unassembled WGS sequence"/>
</dbReference>
<sequence length="138" mass="16290">MNNNVITDIIVETYAEFLNILWKIWNKRCEKVIEWELLQEIKTTDKKKNNNNNTNNINKTKNIRNSNNKQINKKQDSKKDCLIHKLEEVKKFSDGSMAISSWSWHESNDYASAFFLPRVDGFEEITGKLSLYTGRMQE</sequence>